<dbReference type="AlphaFoldDB" id="A0A0C2IHQ6"/>
<proteinExistence type="predicted"/>
<dbReference type="SUPFAM" id="SSF48403">
    <property type="entry name" value="Ankyrin repeat"/>
    <property type="match status" value="1"/>
</dbReference>
<evidence type="ECO:0000256" key="3">
    <source>
        <dbReference type="PROSITE-ProRule" id="PRU00023"/>
    </source>
</evidence>
<dbReference type="PANTHER" id="PTHR24201:SF15">
    <property type="entry name" value="ANKYRIN REPEAT DOMAIN-CONTAINING PROTEIN 66"/>
    <property type="match status" value="1"/>
</dbReference>
<sequence length="300" mass="33620">MTKTTAVAIPVPQRRFLYKNYKDEHMTLPSMALGSNRLDLVDDLVSKYLASGPATGLSRRSVQLLLPLVHDAIHVDNSAFIAKLMQRGFEVKHFFREAVEKHALRCLTLFLETGYDINQPECDMKPPVWTRTTVDSPITFWLIARGANLNAHAPYHIFTPMSFAAQYAQAGLVHAYLTDPRGLVDIGTGDLLQYALDRKADVLPVLSMLLDHGAPINEGLFARHLASQNMFFFMPRGPPLHKAAEKGQLDAVRLLLDRHADVTIRDTKGKTALFYAEKEGHREVAEVLRQAMEAAKVQHL</sequence>
<keyword evidence="5" id="KW-1185">Reference proteome</keyword>
<dbReference type="Pfam" id="PF12796">
    <property type="entry name" value="Ank_2"/>
    <property type="match status" value="1"/>
</dbReference>
<dbReference type="Proteomes" id="UP000031575">
    <property type="component" value="Unassembled WGS sequence"/>
</dbReference>
<dbReference type="EMBL" id="AWTV01000011">
    <property type="protein sequence ID" value="KIH86535.1"/>
    <property type="molecule type" value="Genomic_DNA"/>
</dbReference>
<dbReference type="InterPro" id="IPR036770">
    <property type="entry name" value="Ankyrin_rpt-contain_sf"/>
</dbReference>
<keyword evidence="2 3" id="KW-0040">ANK repeat</keyword>
<dbReference type="GeneID" id="63681773"/>
<dbReference type="VEuPathDB" id="FungiDB:SPBR_08614"/>
<dbReference type="PROSITE" id="PS50088">
    <property type="entry name" value="ANK_REPEAT"/>
    <property type="match status" value="1"/>
</dbReference>
<feature type="repeat" description="ANK" evidence="3">
    <location>
        <begin position="239"/>
        <end position="267"/>
    </location>
</feature>
<dbReference type="RefSeq" id="XP_040614545.1">
    <property type="nucleotide sequence ID" value="XM_040766852.1"/>
</dbReference>
<evidence type="ECO:0000256" key="2">
    <source>
        <dbReference type="ARBA" id="ARBA00023043"/>
    </source>
</evidence>
<dbReference type="SMART" id="SM00248">
    <property type="entry name" value="ANK"/>
    <property type="match status" value="4"/>
</dbReference>
<organism evidence="4 5">
    <name type="scientific">Sporothrix brasiliensis 5110</name>
    <dbReference type="NCBI Taxonomy" id="1398154"/>
    <lineage>
        <taxon>Eukaryota</taxon>
        <taxon>Fungi</taxon>
        <taxon>Dikarya</taxon>
        <taxon>Ascomycota</taxon>
        <taxon>Pezizomycotina</taxon>
        <taxon>Sordariomycetes</taxon>
        <taxon>Sordariomycetidae</taxon>
        <taxon>Ophiostomatales</taxon>
        <taxon>Ophiostomataceae</taxon>
        <taxon>Sporothrix</taxon>
    </lineage>
</organism>
<dbReference type="PANTHER" id="PTHR24201">
    <property type="entry name" value="ANK_REP_REGION DOMAIN-CONTAINING PROTEIN"/>
    <property type="match status" value="1"/>
</dbReference>
<name>A0A0C2IHQ6_9PEZI</name>
<dbReference type="OrthoDB" id="194358at2759"/>
<dbReference type="HOGENOM" id="CLU_064330_0_0_1"/>
<accession>A0A0C2IHQ6</accession>
<keyword evidence="1" id="KW-0677">Repeat</keyword>
<dbReference type="PROSITE" id="PS50297">
    <property type="entry name" value="ANK_REP_REGION"/>
    <property type="match status" value="1"/>
</dbReference>
<evidence type="ECO:0000256" key="1">
    <source>
        <dbReference type="ARBA" id="ARBA00022737"/>
    </source>
</evidence>
<dbReference type="Gene3D" id="1.25.40.20">
    <property type="entry name" value="Ankyrin repeat-containing domain"/>
    <property type="match status" value="2"/>
</dbReference>
<evidence type="ECO:0000313" key="4">
    <source>
        <dbReference type="EMBL" id="KIH86535.1"/>
    </source>
</evidence>
<protein>
    <submittedName>
        <fullName evidence="4">Uncharacterized protein</fullName>
    </submittedName>
</protein>
<dbReference type="InterPro" id="IPR050776">
    <property type="entry name" value="Ank_Repeat/CDKN_Inhibitor"/>
</dbReference>
<reference evidence="4 5" key="1">
    <citation type="journal article" date="2014" name="BMC Genomics">
        <title>Comparative genomics of the major fungal agents of human and animal Sporotrichosis: Sporothrix schenckii and Sporothrix brasiliensis.</title>
        <authorList>
            <person name="Teixeira M.M."/>
            <person name="de Almeida L.G."/>
            <person name="Kubitschek-Barreira P."/>
            <person name="Alves F.L."/>
            <person name="Kioshima E.S."/>
            <person name="Abadio A.K."/>
            <person name="Fernandes L."/>
            <person name="Derengowski L.S."/>
            <person name="Ferreira K.S."/>
            <person name="Souza R.C."/>
            <person name="Ruiz J.C."/>
            <person name="de Andrade N.C."/>
            <person name="Paes H.C."/>
            <person name="Nicola A.M."/>
            <person name="Albuquerque P."/>
            <person name="Gerber A.L."/>
            <person name="Martins V.P."/>
            <person name="Peconick L.D."/>
            <person name="Neto A.V."/>
            <person name="Chaucanez C.B."/>
            <person name="Silva P.A."/>
            <person name="Cunha O.L."/>
            <person name="de Oliveira F.F."/>
            <person name="dos Santos T.C."/>
            <person name="Barros A.L."/>
            <person name="Soares M.A."/>
            <person name="de Oliveira L.M."/>
            <person name="Marini M.M."/>
            <person name="Villalobos-Duno H."/>
            <person name="Cunha M.M."/>
            <person name="de Hoog S."/>
            <person name="da Silveira J.F."/>
            <person name="Henrissat B."/>
            <person name="Nino-Vega G.A."/>
            <person name="Cisalpino P.S."/>
            <person name="Mora-Montes H.M."/>
            <person name="Almeida S.R."/>
            <person name="Stajich J.E."/>
            <person name="Lopes-Bezerra L.M."/>
            <person name="Vasconcelos A.T."/>
            <person name="Felipe M.S."/>
        </authorList>
    </citation>
    <scope>NUCLEOTIDE SEQUENCE [LARGE SCALE GENOMIC DNA]</scope>
    <source>
        <strain evidence="4 5">5110</strain>
    </source>
</reference>
<evidence type="ECO:0000313" key="5">
    <source>
        <dbReference type="Proteomes" id="UP000031575"/>
    </source>
</evidence>
<gene>
    <name evidence="4" type="ORF">SPBR_08614</name>
</gene>
<comment type="caution">
    <text evidence="4">The sequence shown here is derived from an EMBL/GenBank/DDBJ whole genome shotgun (WGS) entry which is preliminary data.</text>
</comment>
<dbReference type="InterPro" id="IPR002110">
    <property type="entry name" value="Ankyrin_rpt"/>
</dbReference>